<dbReference type="PANTHER" id="PTHR21600">
    <property type="entry name" value="MITOCHONDRIAL RNA PSEUDOURIDINE SYNTHASE"/>
    <property type="match status" value="1"/>
</dbReference>
<comment type="catalytic activity">
    <reaction evidence="1">
        <text>uridine(955/2504/2580) in 23S rRNA = pseudouridine(955/2504/2580) in 23S rRNA</text>
        <dbReference type="Rhea" id="RHEA:42528"/>
        <dbReference type="Rhea" id="RHEA-COMP:10099"/>
        <dbReference type="Rhea" id="RHEA-COMP:10100"/>
        <dbReference type="ChEBI" id="CHEBI:65314"/>
        <dbReference type="ChEBI" id="CHEBI:65315"/>
        <dbReference type="EC" id="5.4.99.24"/>
    </reaction>
</comment>
<keyword evidence="4" id="KW-0698">rRNA processing</keyword>
<comment type="catalytic activity">
    <reaction evidence="9">
        <text>a uridine in RNA = a pseudouridine in RNA</text>
        <dbReference type="Rhea" id="RHEA:48348"/>
        <dbReference type="Rhea" id="RHEA-COMP:12068"/>
        <dbReference type="Rhea" id="RHEA-COMP:12069"/>
        <dbReference type="ChEBI" id="CHEBI:65314"/>
        <dbReference type="ChEBI" id="CHEBI:65315"/>
    </reaction>
</comment>
<evidence type="ECO:0000256" key="4">
    <source>
        <dbReference type="ARBA" id="ARBA00022552"/>
    </source>
</evidence>
<dbReference type="CDD" id="cd02869">
    <property type="entry name" value="PseudoU_synth_RluA_like"/>
    <property type="match status" value="1"/>
</dbReference>
<evidence type="ECO:0000256" key="6">
    <source>
        <dbReference type="ARBA" id="ARBA00023235"/>
    </source>
</evidence>
<evidence type="ECO:0000256" key="8">
    <source>
        <dbReference type="PROSITE-ProRule" id="PRU00182"/>
    </source>
</evidence>
<dbReference type="InterPro" id="IPR050188">
    <property type="entry name" value="RluA_PseudoU_synthase"/>
</dbReference>
<dbReference type="GO" id="GO:0000455">
    <property type="term" value="P:enzyme-directed rRNA pseudouridine synthesis"/>
    <property type="evidence" value="ECO:0007669"/>
    <property type="project" value="TreeGrafter"/>
</dbReference>
<dbReference type="InterPro" id="IPR006145">
    <property type="entry name" value="PsdUridine_synth_RsuA/RluA"/>
</dbReference>
<dbReference type="InterPro" id="IPR006225">
    <property type="entry name" value="PsdUridine_synth_RluC/D"/>
</dbReference>
<reference evidence="11 12" key="1">
    <citation type="submission" date="2006-02" db="EMBL/GenBank/DDBJ databases">
        <authorList>
            <person name="Waterbury J."/>
            <person name="Ferriera S."/>
            <person name="Johnson J."/>
            <person name="Kravitz S."/>
            <person name="Halpern A."/>
            <person name="Remington K."/>
            <person name="Beeson K."/>
            <person name="Tran B."/>
            <person name="Rogers Y.-H."/>
            <person name="Friedman R."/>
            <person name="Venter J.C."/>
        </authorList>
    </citation>
    <scope>NUCLEOTIDE SEQUENCE [LARGE SCALE GENOMIC DNA]</scope>
    <source>
        <strain evidence="11 12">Nb-231</strain>
    </source>
</reference>
<evidence type="ECO:0000256" key="9">
    <source>
        <dbReference type="RuleBase" id="RU362028"/>
    </source>
</evidence>
<dbReference type="InterPro" id="IPR006224">
    <property type="entry name" value="PsdUridine_synth_RluA-like_CS"/>
</dbReference>
<dbReference type="EMBL" id="AAOF01000001">
    <property type="protein sequence ID" value="EAR23551.1"/>
    <property type="molecule type" value="Genomic_DNA"/>
</dbReference>
<feature type="domain" description="RNA-binding S4" evidence="10">
    <location>
        <begin position="13"/>
        <end position="77"/>
    </location>
</feature>
<dbReference type="SMART" id="SM00363">
    <property type="entry name" value="S4"/>
    <property type="match status" value="1"/>
</dbReference>
<dbReference type="Gene3D" id="3.30.2350.10">
    <property type="entry name" value="Pseudouridine synthase"/>
    <property type="match status" value="1"/>
</dbReference>
<keyword evidence="5 8" id="KW-0694">RNA-binding</keyword>
<dbReference type="PROSITE" id="PS50889">
    <property type="entry name" value="S4"/>
    <property type="match status" value="1"/>
</dbReference>
<dbReference type="NCBIfam" id="TIGR00005">
    <property type="entry name" value="rluA_subfam"/>
    <property type="match status" value="1"/>
</dbReference>
<evidence type="ECO:0000256" key="1">
    <source>
        <dbReference type="ARBA" id="ARBA00000381"/>
    </source>
</evidence>
<evidence type="ECO:0000256" key="7">
    <source>
        <dbReference type="PIRSR" id="PIRSR606225-1"/>
    </source>
</evidence>
<dbReference type="CDD" id="cd00165">
    <property type="entry name" value="S4"/>
    <property type="match status" value="1"/>
</dbReference>
<evidence type="ECO:0000313" key="11">
    <source>
        <dbReference type="EMBL" id="EAR23551.1"/>
    </source>
</evidence>
<dbReference type="Gene3D" id="3.10.290.10">
    <property type="entry name" value="RNA-binding S4 domain"/>
    <property type="match status" value="1"/>
</dbReference>
<comment type="function">
    <text evidence="2">Responsible for synthesis of pseudouridine from uracil at positions 955, 2504 and 2580 in 23S ribosomal RNA.</text>
</comment>
<evidence type="ECO:0000313" key="12">
    <source>
        <dbReference type="Proteomes" id="UP000003374"/>
    </source>
</evidence>
<dbReference type="SUPFAM" id="SSF55120">
    <property type="entry name" value="Pseudouridine synthase"/>
    <property type="match status" value="1"/>
</dbReference>
<dbReference type="GO" id="GO:0160141">
    <property type="term" value="F:23S rRNA pseudouridine(955/2504/2580) synthase activity"/>
    <property type="evidence" value="ECO:0007669"/>
    <property type="project" value="UniProtKB-EC"/>
</dbReference>
<keyword evidence="6 9" id="KW-0413">Isomerase</keyword>
<dbReference type="PROSITE" id="PS01129">
    <property type="entry name" value="PSI_RLU"/>
    <property type="match status" value="1"/>
</dbReference>
<feature type="active site" evidence="7">
    <location>
        <position position="136"/>
    </location>
</feature>
<sequence length="314" mass="35522">MRHIQVASEYEGQRLDNFLLRELKGLPRTRVYRLLRQGQVRVNGGRVRPEYRLRRGDRLRLPPMRLQERELGGAPSARILQRIEQAILYENEQLLILDKPSGLAVHGGSGLAYGVIEAIRARRPGTLPLDLAHRLDRDTSGCLIIAKRRETLRQIHALMRSNRVEKRYLALLRGKLASAMRVEAPLERRPGQGLLQPVQVSIGGRQALTVFHPIERHRGWTLVDVMLHTGRMHQIRVHAAYSGYPVAGDARYGDPQANRTLRRFGLRRLFLHASRVAFALPGQDKLVVQAALSEELAAVLQYLRENASAEGGAR</sequence>
<proteinExistence type="inferred from homology"/>
<name>A4BML3_9GAMM</name>
<dbReference type="eggNOG" id="COG0564">
    <property type="taxonomic scope" value="Bacteria"/>
</dbReference>
<protein>
    <recommendedName>
        <fullName evidence="9">Pseudouridine synthase</fullName>
        <ecNumber evidence="9">5.4.99.-</ecNumber>
    </recommendedName>
</protein>
<accession>A4BML3</accession>
<dbReference type="SUPFAM" id="SSF55174">
    <property type="entry name" value="Alpha-L RNA-binding motif"/>
    <property type="match status" value="1"/>
</dbReference>
<dbReference type="STRING" id="314278.NB231_17063"/>
<dbReference type="InterPro" id="IPR002942">
    <property type="entry name" value="S4_RNA-bd"/>
</dbReference>
<dbReference type="InterPro" id="IPR020103">
    <property type="entry name" value="PsdUridine_synth_cat_dom_sf"/>
</dbReference>
<evidence type="ECO:0000256" key="5">
    <source>
        <dbReference type="ARBA" id="ARBA00022884"/>
    </source>
</evidence>
<dbReference type="PANTHER" id="PTHR21600:SF92">
    <property type="entry name" value="RIBOSOMAL LARGE SUBUNIT PSEUDOURIDINE SYNTHASE C"/>
    <property type="match status" value="1"/>
</dbReference>
<evidence type="ECO:0000259" key="10">
    <source>
        <dbReference type="SMART" id="SM00363"/>
    </source>
</evidence>
<dbReference type="GO" id="GO:0003723">
    <property type="term" value="F:RNA binding"/>
    <property type="evidence" value="ECO:0007669"/>
    <property type="project" value="UniProtKB-KW"/>
</dbReference>
<organism evidence="11 12">
    <name type="scientific">Nitrococcus mobilis Nb-231</name>
    <dbReference type="NCBI Taxonomy" id="314278"/>
    <lineage>
        <taxon>Bacteria</taxon>
        <taxon>Pseudomonadati</taxon>
        <taxon>Pseudomonadota</taxon>
        <taxon>Gammaproteobacteria</taxon>
        <taxon>Chromatiales</taxon>
        <taxon>Ectothiorhodospiraceae</taxon>
        <taxon>Nitrococcus</taxon>
    </lineage>
</organism>
<dbReference type="Proteomes" id="UP000003374">
    <property type="component" value="Unassembled WGS sequence"/>
</dbReference>
<comment type="caution">
    <text evidence="11">The sequence shown here is derived from an EMBL/GenBank/DDBJ whole genome shotgun (WGS) entry which is preliminary data.</text>
</comment>
<dbReference type="HOGENOM" id="CLU_016902_1_1_6"/>
<dbReference type="AlphaFoldDB" id="A4BML3"/>
<dbReference type="InterPro" id="IPR036986">
    <property type="entry name" value="S4_RNA-bd_sf"/>
</dbReference>
<evidence type="ECO:0000256" key="3">
    <source>
        <dbReference type="ARBA" id="ARBA00010876"/>
    </source>
</evidence>
<evidence type="ECO:0000256" key="2">
    <source>
        <dbReference type="ARBA" id="ARBA00002876"/>
    </source>
</evidence>
<gene>
    <name evidence="11" type="ORF">NB231_17063</name>
</gene>
<dbReference type="EC" id="5.4.99.-" evidence="9"/>
<dbReference type="Pfam" id="PF01479">
    <property type="entry name" value="S4"/>
    <property type="match status" value="1"/>
</dbReference>
<dbReference type="Pfam" id="PF00849">
    <property type="entry name" value="PseudoU_synth_2"/>
    <property type="match status" value="1"/>
</dbReference>
<comment type="similarity">
    <text evidence="3 9">Belongs to the pseudouridine synthase RluA family.</text>
</comment>
<keyword evidence="12" id="KW-1185">Reference proteome</keyword>